<organism evidence="2 3">
    <name type="scientific">Xylanimonas ulmi</name>
    <dbReference type="NCBI Taxonomy" id="228973"/>
    <lineage>
        <taxon>Bacteria</taxon>
        <taxon>Bacillati</taxon>
        <taxon>Actinomycetota</taxon>
        <taxon>Actinomycetes</taxon>
        <taxon>Micrococcales</taxon>
        <taxon>Promicromonosporaceae</taxon>
        <taxon>Xylanimonas</taxon>
    </lineage>
</organism>
<sequence>MSTHATSAVPLSPTPRTTVGRGRTRMLTDRAALHALLDDALIAHLGVSVGDHPVVLPVAFGVDLDGPDEGGTLYAHGSVAARWLGAAGGASVCVTVTELDGLVAGRSAFHHSMDFRSAVIIGPARVVTDPDERARALDLIVDHMIPARSRTLRPTTRKELAATAVLAVPLHEASMKARAGGPGDEPHDIAAGAWGGHIPLRRVAGAPVPDGDARGAVPEAVAARAVGLGAPEPAGTPRPAGATRPADMPPAGAPQPCGSSPAPASNIQETPNLSVSCP</sequence>
<comment type="caution">
    <text evidence="2">The sequence shown here is derived from an EMBL/GenBank/DDBJ whole genome shotgun (WGS) entry which is preliminary data.</text>
</comment>
<dbReference type="InterPro" id="IPR024747">
    <property type="entry name" value="Pyridox_Oxase-rel"/>
</dbReference>
<dbReference type="AlphaFoldDB" id="A0A4Q7M6D1"/>
<name>A0A4Q7M6D1_9MICO</name>
<reference evidence="2 3" key="1">
    <citation type="submission" date="2019-02" db="EMBL/GenBank/DDBJ databases">
        <title>Sequencing the genomes of 1000 actinobacteria strains.</title>
        <authorList>
            <person name="Klenk H.-P."/>
        </authorList>
    </citation>
    <scope>NUCLEOTIDE SEQUENCE [LARGE SCALE GENOMIC DNA]</scope>
    <source>
        <strain evidence="2 3">DSM 16932</strain>
    </source>
</reference>
<dbReference type="SUPFAM" id="SSF50475">
    <property type="entry name" value="FMN-binding split barrel"/>
    <property type="match status" value="1"/>
</dbReference>
<dbReference type="PANTHER" id="PTHR34071:SF2">
    <property type="entry name" value="FLAVIN-NUCLEOTIDE-BINDING PROTEIN"/>
    <property type="match status" value="1"/>
</dbReference>
<dbReference type="Proteomes" id="UP000293852">
    <property type="component" value="Unassembled WGS sequence"/>
</dbReference>
<proteinExistence type="predicted"/>
<keyword evidence="3" id="KW-1185">Reference proteome</keyword>
<feature type="region of interest" description="Disordered" evidence="1">
    <location>
        <begin position="1"/>
        <end position="21"/>
    </location>
</feature>
<evidence type="ECO:0008006" key="4">
    <source>
        <dbReference type="Google" id="ProtNLM"/>
    </source>
</evidence>
<feature type="region of interest" description="Disordered" evidence="1">
    <location>
        <begin position="227"/>
        <end position="278"/>
    </location>
</feature>
<dbReference type="EMBL" id="SGWX01000001">
    <property type="protein sequence ID" value="RZS62158.1"/>
    <property type="molecule type" value="Genomic_DNA"/>
</dbReference>
<dbReference type="PANTHER" id="PTHR34071">
    <property type="entry name" value="5-NITROIMIDAZOLE ANTIBIOTICS RESISTANCE PROTEIN, NIMA-FAMILY-RELATED PROTEIN-RELATED"/>
    <property type="match status" value="1"/>
</dbReference>
<dbReference type="Pfam" id="PF12900">
    <property type="entry name" value="Pyridox_ox_2"/>
    <property type="match status" value="1"/>
</dbReference>
<protein>
    <recommendedName>
        <fullName evidence="4">Nitroimidazol reductase NimA-like FMN-containing flavoprotein (Pyridoxamine 5'-phosphate oxidase superfamily)</fullName>
    </recommendedName>
</protein>
<dbReference type="Gene3D" id="2.30.110.10">
    <property type="entry name" value="Electron Transport, Fmn-binding Protein, Chain A"/>
    <property type="match status" value="1"/>
</dbReference>
<feature type="compositionally biased region" description="Polar residues" evidence="1">
    <location>
        <begin position="262"/>
        <end position="278"/>
    </location>
</feature>
<gene>
    <name evidence="2" type="ORF">EV386_2477</name>
</gene>
<evidence type="ECO:0000313" key="2">
    <source>
        <dbReference type="EMBL" id="RZS62158.1"/>
    </source>
</evidence>
<dbReference type="InterPro" id="IPR012349">
    <property type="entry name" value="Split_barrel_FMN-bd"/>
</dbReference>
<evidence type="ECO:0000256" key="1">
    <source>
        <dbReference type="SAM" id="MobiDB-lite"/>
    </source>
</evidence>
<accession>A0A4Q7M6D1</accession>
<evidence type="ECO:0000313" key="3">
    <source>
        <dbReference type="Proteomes" id="UP000293852"/>
    </source>
</evidence>
<dbReference type="OrthoDB" id="116031at2"/>
<dbReference type="RefSeq" id="WP_130415390.1">
    <property type="nucleotide sequence ID" value="NZ_SGWX01000001.1"/>
</dbReference>